<dbReference type="Proteomes" id="UP000663889">
    <property type="component" value="Unassembled WGS sequence"/>
</dbReference>
<dbReference type="EMBL" id="CAJNOU010000262">
    <property type="protein sequence ID" value="CAF0937364.1"/>
    <property type="molecule type" value="Genomic_DNA"/>
</dbReference>
<reference evidence="1" key="1">
    <citation type="submission" date="2021-02" db="EMBL/GenBank/DDBJ databases">
        <authorList>
            <person name="Nowell W R."/>
        </authorList>
    </citation>
    <scope>NUCLEOTIDE SEQUENCE</scope>
</reference>
<gene>
    <name evidence="1" type="ORF">SEV965_LOCUS7514</name>
</gene>
<name>A0A814C403_9BILA</name>
<proteinExistence type="predicted"/>
<protein>
    <submittedName>
        <fullName evidence="1">Uncharacterized protein</fullName>
    </submittedName>
</protein>
<evidence type="ECO:0000313" key="1">
    <source>
        <dbReference type="EMBL" id="CAF0937364.1"/>
    </source>
</evidence>
<organism evidence="1 2">
    <name type="scientific">Rotaria sordida</name>
    <dbReference type="NCBI Taxonomy" id="392033"/>
    <lineage>
        <taxon>Eukaryota</taxon>
        <taxon>Metazoa</taxon>
        <taxon>Spiralia</taxon>
        <taxon>Gnathifera</taxon>
        <taxon>Rotifera</taxon>
        <taxon>Eurotatoria</taxon>
        <taxon>Bdelloidea</taxon>
        <taxon>Philodinida</taxon>
        <taxon>Philodinidae</taxon>
        <taxon>Rotaria</taxon>
    </lineage>
</organism>
<comment type="caution">
    <text evidence="1">The sequence shown here is derived from an EMBL/GenBank/DDBJ whole genome shotgun (WGS) entry which is preliminary data.</text>
</comment>
<accession>A0A814C403</accession>
<evidence type="ECO:0000313" key="2">
    <source>
        <dbReference type="Proteomes" id="UP000663889"/>
    </source>
</evidence>
<dbReference type="AlphaFoldDB" id="A0A814C403"/>
<sequence>MRHPYLNSFIFNITANSLLPFGTHRIRSIDIDQITVSIILHYKLNRKFHQLELQYEIILQLMIIIIKKVI</sequence>